<dbReference type="EMBL" id="ML996145">
    <property type="protein sequence ID" value="KAF2734626.1"/>
    <property type="molecule type" value="Genomic_DNA"/>
</dbReference>
<evidence type="ECO:0000313" key="3">
    <source>
        <dbReference type="Proteomes" id="UP000799444"/>
    </source>
</evidence>
<evidence type="ECO:0000313" key="2">
    <source>
        <dbReference type="EMBL" id="KAF2734626.1"/>
    </source>
</evidence>
<protein>
    <submittedName>
        <fullName evidence="2">Uncharacterized protein</fullName>
    </submittedName>
</protein>
<reference evidence="2" key="1">
    <citation type="journal article" date="2020" name="Stud. Mycol.">
        <title>101 Dothideomycetes genomes: a test case for predicting lifestyles and emergence of pathogens.</title>
        <authorList>
            <person name="Haridas S."/>
            <person name="Albert R."/>
            <person name="Binder M."/>
            <person name="Bloem J."/>
            <person name="Labutti K."/>
            <person name="Salamov A."/>
            <person name="Andreopoulos B."/>
            <person name="Baker S."/>
            <person name="Barry K."/>
            <person name="Bills G."/>
            <person name="Bluhm B."/>
            <person name="Cannon C."/>
            <person name="Castanera R."/>
            <person name="Culley D."/>
            <person name="Daum C."/>
            <person name="Ezra D."/>
            <person name="Gonzalez J."/>
            <person name="Henrissat B."/>
            <person name="Kuo A."/>
            <person name="Liang C."/>
            <person name="Lipzen A."/>
            <person name="Lutzoni F."/>
            <person name="Magnuson J."/>
            <person name="Mondo S."/>
            <person name="Nolan M."/>
            <person name="Ohm R."/>
            <person name="Pangilinan J."/>
            <person name="Park H.-J."/>
            <person name="Ramirez L."/>
            <person name="Alfaro M."/>
            <person name="Sun H."/>
            <person name="Tritt A."/>
            <person name="Yoshinaga Y."/>
            <person name="Zwiers L.-H."/>
            <person name="Turgeon B."/>
            <person name="Goodwin S."/>
            <person name="Spatafora J."/>
            <person name="Crous P."/>
            <person name="Grigoriev I."/>
        </authorList>
    </citation>
    <scope>NUCLEOTIDE SEQUENCE</scope>
    <source>
        <strain evidence="2">CBS 125425</strain>
    </source>
</reference>
<accession>A0A9P4V2U4</accession>
<keyword evidence="3" id="KW-1185">Reference proteome</keyword>
<name>A0A9P4V2U4_9PLEO</name>
<organism evidence="2 3">
    <name type="scientific">Polyplosphaeria fusca</name>
    <dbReference type="NCBI Taxonomy" id="682080"/>
    <lineage>
        <taxon>Eukaryota</taxon>
        <taxon>Fungi</taxon>
        <taxon>Dikarya</taxon>
        <taxon>Ascomycota</taxon>
        <taxon>Pezizomycotina</taxon>
        <taxon>Dothideomycetes</taxon>
        <taxon>Pleosporomycetidae</taxon>
        <taxon>Pleosporales</taxon>
        <taxon>Tetraplosphaeriaceae</taxon>
        <taxon>Polyplosphaeria</taxon>
    </lineage>
</organism>
<dbReference type="Proteomes" id="UP000799444">
    <property type="component" value="Unassembled WGS sequence"/>
</dbReference>
<dbReference type="AlphaFoldDB" id="A0A9P4V2U4"/>
<sequence length="205" mass="22026">MGCRAASRRQQEPFKYVGCTDAEKVALVVWRGVPRMAKTYAGGSLIQRYIAGELAVCARRRTAWWVSSTPERAYTGSRVSWRRQSTAVDVGASRSKSPTSPHARSGSAACTRTTATLRAGGRTRGFLLADSHRSASGRRGWSAGARDWPETSVSERDSARQAVRALVFDLHCCTAAVSSSSAAALLRQHATQDLLLHTSAVGVSS</sequence>
<feature type="region of interest" description="Disordered" evidence="1">
    <location>
        <begin position="89"/>
        <end position="110"/>
    </location>
</feature>
<comment type="caution">
    <text evidence="2">The sequence shown here is derived from an EMBL/GenBank/DDBJ whole genome shotgun (WGS) entry which is preliminary data.</text>
</comment>
<proteinExistence type="predicted"/>
<evidence type="ECO:0000256" key="1">
    <source>
        <dbReference type="SAM" id="MobiDB-lite"/>
    </source>
</evidence>
<gene>
    <name evidence="2" type="ORF">EJ04DRAFT_230704</name>
</gene>